<name>A0A7T0M758_9CAUD</name>
<reference evidence="2" key="1">
    <citation type="submission" date="2020-04" db="EMBL/GenBank/DDBJ databases">
        <title>Pseudomonas aeruginosa Phage Cocktails: Rational Design and Efficacy against Mouse Wound and Septic Infections.</title>
        <authorList>
            <person name="Farlow J."/>
            <person name="Freyberger H.R."/>
            <person name="He Y."/>
            <person name="Ward A.M."/>
            <person name="Autvisuttinunt W."/>
            <person name="Li T."/>
            <person name="Jacobs A.C."/>
            <person name="Nikolich M.P."/>
            <person name="Filippov A."/>
        </authorList>
    </citation>
    <scope>NUCLEOTIDE SEQUENCE [LARGE SCALE GENOMIC DNA]</scope>
</reference>
<accession>A0A7T0M758</accession>
<dbReference type="Proteomes" id="UP000500810">
    <property type="component" value="Segment"/>
</dbReference>
<dbReference type="EMBL" id="MT413450">
    <property type="protein sequence ID" value="QPL17315.1"/>
    <property type="molecule type" value="Genomic_DNA"/>
</dbReference>
<organism evidence="1 2">
    <name type="scientific">Pseudomonas phage Epa15</name>
    <dbReference type="NCBI Taxonomy" id="2733395"/>
    <lineage>
        <taxon>Viruses</taxon>
        <taxon>Duplodnaviria</taxon>
        <taxon>Heunggongvirae</taxon>
        <taxon>Uroviricota</taxon>
        <taxon>Caudoviricetes</taxon>
        <taxon>Lindbergviridae</taxon>
        <taxon>Pbunavirus</taxon>
        <taxon>Pbunavirus LS1</taxon>
    </lineage>
</organism>
<evidence type="ECO:0000313" key="1">
    <source>
        <dbReference type="EMBL" id="QPL17315.1"/>
    </source>
</evidence>
<sequence>MYCDLITSFLSRENPVIWSRKLDGICLSLLPRGFQLLN</sequence>
<evidence type="ECO:0000313" key="2">
    <source>
        <dbReference type="Proteomes" id="UP000500810"/>
    </source>
</evidence>
<proteinExistence type="predicted"/>
<protein>
    <submittedName>
        <fullName evidence="1">Uncharacterized protein</fullName>
    </submittedName>
</protein>